<keyword evidence="9" id="KW-0349">Heme</keyword>
<dbReference type="InterPro" id="IPR045169">
    <property type="entry name" value="NO2/SO3_Rdtase_4Fe4S_prot"/>
</dbReference>
<evidence type="ECO:0000256" key="13">
    <source>
        <dbReference type="ARBA" id="ARBA00023004"/>
    </source>
</evidence>
<dbReference type="GO" id="GO:0020037">
    <property type="term" value="F:heme binding"/>
    <property type="evidence" value="ECO:0007669"/>
    <property type="project" value="InterPro"/>
</dbReference>
<dbReference type="Gene3D" id="3.30.413.10">
    <property type="entry name" value="Sulfite Reductase Hemoprotein, domain 1"/>
    <property type="match status" value="2"/>
</dbReference>
<name>A0A6A6TH91_9PLEO</name>
<accession>A0A6A6TH91</accession>
<dbReference type="FunFam" id="3.40.50.360:FF:000016">
    <property type="entry name" value="Sulfite reductase subunit beta"/>
    <property type="match status" value="1"/>
</dbReference>
<keyword evidence="14" id="KW-0411">Iron-sulfur</keyword>
<evidence type="ECO:0000256" key="15">
    <source>
        <dbReference type="ARBA" id="ARBA00052219"/>
    </source>
</evidence>
<dbReference type="GO" id="GO:0050311">
    <property type="term" value="F:sulfite reductase (ferredoxin) activity"/>
    <property type="evidence" value="ECO:0007669"/>
    <property type="project" value="TreeGrafter"/>
</dbReference>
<keyword evidence="22" id="KW-1185">Reference proteome</keyword>
<dbReference type="SUPFAM" id="SSF52922">
    <property type="entry name" value="TK C-terminal domain-like"/>
    <property type="match status" value="1"/>
</dbReference>
<dbReference type="PRINTS" id="PR00369">
    <property type="entry name" value="FLAVODOXIN"/>
</dbReference>
<dbReference type="InterPro" id="IPR009014">
    <property type="entry name" value="Transketo_C/PFOR_II"/>
</dbReference>
<dbReference type="Gene3D" id="3.40.50.920">
    <property type="match status" value="1"/>
</dbReference>
<dbReference type="PRINTS" id="PR00397">
    <property type="entry name" value="SIROHAEM"/>
</dbReference>
<keyword evidence="13" id="KW-0408">Iron</keyword>
<dbReference type="FunFam" id="3.30.413.10:FF:000003">
    <property type="entry name" value="Sulfite reductase [NADPH] hemoprotein beta-component"/>
    <property type="match status" value="1"/>
</dbReference>
<dbReference type="FunFam" id="3.40.50.970:FF:000085">
    <property type="entry name" value="Sulfite reductase [NADPH] subunit beta"/>
    <property type="match status" value="1"/>
</dbReference>
<protein>
    <recommendedName>
        <fullName evidence="18">Sulfite reductase [NADPH] subunit beta</fullName>
        <ecNumber evidence="6">1.8.1.2</ecNumber>
    </recommendedName>
</protein>
<comment type="similarity">
    <text evidence="5">Belongs to the nitrite and sulfite reductase 4Fe-4S domain family.</text>
</comment>
<dbReference type="GO" id="GO:0046872">
    <property type="term" value="F:metal ion binding"/>
    <property type="evidence" value="ECO:0007669"/>
    <property type="project" value="UniProtKB-KW"/>
</dbReference>
<comment type="pathway">
    <text evidence="4">Sulfur metabolism; hydrogen sulfide biosynthesis; hydrogen sulfide from sulfite (NADPH route): step 1/1.</text>
</comment>
<evidence type="ECO:0000256" key="10">
    <source>
        <dbReference type="ARBA" id="ARBA00022723"/>
    </source>
</evidence>
<dbReference type="GO" id="GO:0000103">
    <property type="term" value="P:sulfate assimilation"/>
    <property type="evidence" value="ECO:0007669"/>
    <property type="project" value="UniProtKB-ARBA"/>
</dbReference>
<dbReference type="Proteomes" id="UP000799324">
    <property type="component" value="Unassembled WGS sequence"/>
</dbReference>
<dbReference type="FunFam" id="3.40.50.970:FF:000051">
    <property type="entry name" value="Sulfite reductase beta subunit"/>
    <property type="match status" value="1"/>
</dbReference>
<evidence type="ECO:0000256" key="12">
    <source>
        <dbReference type="ARBA" id="ARBA00023002"/>
    </source>
</evidence>
<evidence type="ECO:0000256" key="7">
    <source>
        <dbReference type="ARBA" id="ARBA00022485"/>
    </source>
</evidence>
<evidence type="ECO:0000256" key="1">
    <source>
        <dbReference type="ARBA" id="ARBA00001929"/>
    </source>
</evidence>
<dbReference type="InterPro" id="IPR006067">
    <property type="entry name" value="NO2/SO3_Rdtase_4Fe4S_dom"/>
</dbReference>
<dbReference type="NCBIfam" id="NF010029">
    <property type="entry name" value="PRK13504.1"/>
    <property type="match status" value="1"/>
</dbReference>
<dbReference type="PROSITE" id="PS00365">
    <property type="entry name" value="NIR_SIR"/>
    <property type="match status" value="1"/>
</dbReference>
<organism evidence="21 22">
    <name type="scientific">Lophiostoma macrostomum CBS 122681</name>
    <dbReference type="NCBI Taxonomy" id="1314788"/>
    <lineage>
        <taxon>Eukaryota</taxon>
        <taxon>Fungi</taxon>
        <taxon>Dikarya</taxon>
        <taxon>Ascomycota</taxon>
        <taxon>Pezizomycotina</taxon>
        <taxon>Dothideomycetes</taxon>
        <taxon>Pleosporomycetidae</taxon>
        <taxon>Pleosporales</taxon>
        <taxon>Lophiostomataceae</taxon>
        <taxon>Lophiostoma</taxon>
    </lineage>
</organism>
<dbReference type="FunFam" id="3.40.50.920:FF:000007">
    <property type="entry name" value="Pyruvate:ferredoxin (Flavodoxin) oxidoreductase"/>
    <property type="match status" value="1"/>
</dbReference>
<keyword evidence="7" id="KW-0004">4Fe-4S</keyword>
<keyword evidence="11" id="KW-0521">NADP</keyword>
<dbReference type="PANTHER" id="PTHR11493">
    <property type="entry name" value="SULFITE REDUCTASE [NADPH] SUBUNIT BETA-RELATED"/>
    <property type="match status" value="1"/>
</dbReference>
<keyword evidence="12" id="KW-0560">Oxidoreductase</keyword>
<evidence type="ECO:0000256" key="3">
    <source>
        <dbReference type="ARBA" id="ARBA00004496"/>
    </source>
</evidence>
<proteinExistence type="inferred from homology"/>
<dbReference type="Pfam" id="PF01855">
    <property type="entry name" value="POR_N"/>
    <property type="match status" value="1"/>
</dbReference>
<evidence type="ECO:0000256" key="5">
    <source>
        <dbReference type="ARBA" id="ARBA00010429"/>
    </source>
</evidence>
<evidence type="ECO:0000313" key="22">
    <source>
        <dbReference type="Proteomes" id="UP000799324"/>
    </source>
</evidence>
<dbReference type="InterPro" id="IPR029039">
    <property type="entry name" value="Flavoprotein-like_sf"/>
</dbReference>
<dbReference type="GO" id="GO:0051539">
    <property type="term" value="F:4 iron, 4 sulfur cluster binding"/>
    <property type="evidence" value="ECO:0007669"/>
    <property type="project" value="UniProtKB-KW"/>
</dbReference>
<dbReference type="CDD" id="cd07034">
    <property type="entry name" value="TPP_PYR_PFOR_IOR-alpha_like"/>
    <property type="match status" value="1"/>
</dbReference>
<dbReference type="InterPro" id="IPR006066">
    <property type="entry name" value="NO2/SO3_Rdtase_FeS/sirohaem_BS"/>
</dbReference>
<dbReference type="GO" id="GO:0009337">
    <property type="term" value="C:sulfite reductase complex (NADPH)"/>
    <property type="evidence" value="ECO:0007669"/>
    <property type="project" value="TreeGrafter"/>
</dbReference>
<evidence type="ECO:0000256" key="6">
    <source>
        <dbReference type="ARBA" id="ARBA00012604"/>
    </source>
</evidence>
<keyword evidence="10" id="KW-0479">Metal-binding</keyword>
<keyword evidence="8" id="KW-0963">Cytoplasm</keyword>
<dbReference type="Pfam" id="PF00258">
    <property type="entry name" value="Flavodoxin_1"/>
    <property type="match status" value="1"/>
</dbReference>
<evidence type="ECO:0000256" key="18">
    <source>
        <dbReference type="ARBA" id="ARBA00067595"/>
    </source>
</evidence>
<dbReference type="Gene3D" id="3.40.50.970">
    <property type="match status" value="2"/>
</dbReference>
<evidence type="ECO:0000256" key="2">
    <source>
        <dbReference type="ARBA" id="ARBA00001966"/>
    </source>
</evidence>
<feature type="region of interest" description="Disordered" evidence="19">
    <location>
        <begin position="217"/>
        <end position="273"/>
    </location>
</feature>
<dbReference type="GO" id="GO:0004783">
    <property type="term" value="F:sulfite reductase (NADPH) activity"/>
    <property type="evidence" value="ECO:0007669"/>
    <property type="project" value="UniProtKB-EC"/>
</dbReference>
<dbReference type="EMBL" id="MU004312">
    <property type="protein sequence ID" value="KAF2658806.1"/>
    <property type="molecule type" value="Genomic_DNA"/>
</dbReference>
<dbReference type="FunFam" id="3.30.413.10:FF:000004">
    <property type="entry name" value="Sulfite reductase [NADPH] hemoprotein beta-component"/>
    <property type="match status" value="1"/>
</dbReference>
<evidence type="ECO:0000256" key="9">
    <source>
        <dbReference type="ARBA" id="ARBA00022617"/>
    </source>
</evidence>
<dbReference type="InterPro" id="IPR002880">
    <property type="entry name" value="Pyrv_Fd/Flavodoxin_OxRdtase_N"/>
</dbReference>
<evidence type="ECO:0000256" key="19">
    <source>
        <dbReference type="SAM" id="MobiDB-lite"/>
    </source>
</evidence>
<evidence type="ECO:0000256" key="16">
    <source>
        <dbReference type="ARBA" id="ARBA00057613"/>
    </source>
</evidence>
<dbReference type="InterPro" id="IPR001094">
    <property type="entry name" value="Flavdoxin-like"/>
</dbReference>
<feature type="domain" description="Flavodoxin-like" evidence="20">
    <location>
        <begin position="791"/>
        <end position="940"/>
    </location>
</feature>
<dbReference type="PROSITE" id="PS50902">
    <property type="entry name" value="FLAVODOXIN_LIKE"/>
    <property type="match status" value="1"/>
</dbReference>
<dbReference type="Pfam" id="PF03460">
    <property type="entry name" value="NIR_SIR_ferr"/>
    <property type="match status" value="2"/>
</dbReference>
<evidence type="ECO:0000259" key="20">
    <source>
        <dbReference type="PROSITE" id="PS50902"/>
    </source>
</evidence>
<evidence type="ECO:0000256" key="11">
    <source>
        <dbReference type="ARBA" id="ARBA00022857"/>
    </source>
</evidence>
<dbReference type="InterPro" id="IPR029061">
    <property type="entry name" value="THDP-binding"/>
</dbReference>
<evidence type="ECO:0000313" key="21">
    <source>
        <dbReference type="EMBL" id="KAF2658806.1"/>
    </source>
</evidence>
<dbReference type="SUPFAM" id="SSF56014">
    <property type="entry name" value="Nitrite and sulphite reductase 4Fe-4S domain-like"/>
    <property type="match status" value="2"/>
</dbReference>
<dbReference type="OrthoDB" id="1688044at2759"/>
<comment type="function">
    <text evidence="16">Catalyzes the reduction of sulfite to sulfide, one of several activities required for the biosynthesis of L-cysteine from sulfate.</text>
</comment>
<dbReference type="Gene3D" id="3.40.50.360">
    <property type="match status" value="1"/>
</dbReference>
<sequence length="1531" mass="169367">MGSISTAGEAVARIAYLSSDVVVSVQPSLASDSEFSQSLRASHKNKAQSIVAKEQPEIIAVRDNADPLLSVFQPIRAGKLTSVTTTSSILVKSIPHLYKLAQYPVVIHVSVQPNGFPDFSDITSIRQCGFTFLQSETLQETQDLALTAHALAIKSGKGVIHFFDSGSIAMSKQIPYENRELVRAILDLDAVAAFQNSRSQETTLYADDGRTASLSVARSQVTAPGAATTPNQPGENDKTTTLPDRSSARDSSSGSSQRESSTASGNSASSATTVESLVSKPISSEDIYRFASQTWANIKEATGRSYDAFEYTGPEKAETAIFLFGADTAVFADEVDKADASESYADAGIITVRLYRPWLGASLAPKLPQTIKRIAVLEQVRRKTTRWGPLLLDILMSLKSTGANAPVIVGYQLGYINDKTARQALRGVFQNLTSEAPVQNLQIGNLDGPGPNERKAKLDQPELENAYMKILNQVFGERLHIANQLGSKHAGISNEISSSPEFGFGSLLARKEHRKRLVDEVRAASESNDFVTKAPLEWLSRWALDAENGDKTNALALEVIARLSNDGSPAANQLLSSKKLFFRESPWLIGSDAWAYDLGNSGVHHVLASGENVNMLIIDSQPYSERAAADAARRKKDIGLYAMNFGNAYVASVAVYSSYTQVLEAMIEADKFDGPSVVLAYLPYEKETDSPLTVLQETKKAVDLGYWPLYRWDPHGDEKGEPNFQLDSERIKKELEEFLRRDNYMSQLMKRHPEFSANLSASYGTEVRQLQKRKAKDAYSQLLEGLAGDPMTVLFASDNGNAENLAKRLANRGKARGLKTIAMAMDDYPLEDLSNEQNVVFITSTAGQGEFPQNGRTFWEAVRDSTDLDLATVNFSTFALGDSHYWPRKEDKIYYNKPGKDLHARVLALGGQPLADCGLGDDQDPDAYQTGYGEWEPKLWQALGVDKVEGLPEEPPPITNEDIKIASNFLRGTIEEGLQDTTTGAISAPDQQLTKFHGTYMQDDRDLRDERKAQGLEPAYSFMIRCRLPGGVSTPDQWLQMDAISTKLGNETMKLTTRQTFQFHGVVKGKLKPAMQAINKALMTTIAACGDVNRNVMCSSLPQHSQYHSEVHAISKKISDHLLPSTTAYHEIWLEDDETKEKKKVAGDAVVDNEPMYGPTYLPRKFKITIAIPPHNDTDVYAHDIGLIAIKGADGHLEGFNVLAGGGMGVTHNNKKTYPRTGSMFGYVPADKVHFACEKIMLVQRDHGDRKNRKHARLKYTIDDMGVDIFRGKVEELWGEKFAEQRPFEFKSNIDTFGWQKDEHGLNHFTFFIENGRIEDTAEFPMKTGLIEIAKLGKGEFRLTGNQHLILSNIADEDLPAAKELMKKYKLDNTNFSGLRLSSSACVAFPTCGLAMAESERYLPELITKLEDTLEEAGLRQDSIVMRMTGCPNGCARPWLAEVAFVGKAYGAYNMYLGGGYHGNRLNKLYRSSIKEEEILDILKPMIKQYAAERNEGERFGDFVIRKKFIVETTHGTNFHENTAEEESDEE</sequence>
<comment type="catalytic activity">
    <reaction evidence="15">
        <text>hydrogen sulfide + 3 NADP(+) + 3 H2O = sulfite + 3 NADPH + 4 H(+)</text>
        <dbReference type="Rhea" id="RHEA:13801"/>
        <dbReference type="ChEBI" id="CHEBI:15377"/>
        <dbReference type="ChEBI" id="CHEBI:15378"/>
        <dbReference type="ChEBI" id="CHEBI:17359"/>
        <dbReference type="ChEBI" id="CHEBI:29919"/>
        <dbReference type="ChEBI" id="CHEBI:57783"/>
        <dbReference type="ChEBI" id="CHEBI:58349"/>
        <dbReference type="EC" id="1.8.1.2"/>
    </reaction>
</comment>
<comment type="subunit">
    <text evidence="17">Alpha(2)-beta(2). The alpha component is a flavoprotein, the beta component is a hemoprotein.</text>
</comment>
<gene>
    <name evidence="21" type="ORF">K491DRAFT_713282</name>
</gene>
<dbReference type="Pfam" id="PF01077">
    <property type="entry name" value="NIR_SIR"/>
    <property type="match status" value="1"/>
</dbReference>
<comment type="cofactor">
    <cofactor evidence="1">
        <name>siroheme</name>
        <dbReference type="ChEBI" id="CHEBI:60052"/>
    </cofactor>
</comment>
<dbReference type="GO" id="GO:0010181">
    <property type="term" value="F:FMN binding"/>
    <property type="evidence" value="ECO:0007669"/>
    <property type="project" value="InterPro"/>
</dbReference>
<dbReference type="PANTHER" id="PTHR11493:SF47">
    <property type="entry name" value="SULFITE REDUCTASE [NADPH] SUBUNIT BETA"/>
    <property type="match status" value="1"/>
</dbReference>
<evidence type="ECO:0000256" key="4">
    <source>
        <dbReference type="ARBA" id="ARBA00004774"/>
    </source>
</evidence>
<feature type="compositionally biased region" description="Polar residues" evidence="19">
    <location>
        <begin position="217"/>
        <end position="243"/>
    </location>
</feature>
<dbReference type="InterPro" id="IPR036136">
    <property type="entry name" value="Nit/Sulf_reduc_fer-like_dom_sf"/>
</dbReference>
<feature type="compositionally biased region" description="Low complexity" evidence="19">
    <location>
        <begin position="249"/>
        <end position="273"/>
    </location>
</feature>
<dbReference type="InterPro" id="IPR008254">
    <property type="entry name" value="Flavodoxin/NO_synth"/>
</dbReference>
<dbReference type="SUPFAM" id="SSF52218">
    <property type="entry name" value="Flavoproteins"/>
    <property type="match status" value="1"/>
</dbReference>
<evidence type="ECO:0000256" key="14">
    <source>
        <dbReference type="ARBA" id="ARBA00023014"/>
    </source>
</evidence>
<evidence type="ECO:0000256" key="17">
    <source>
        <dbReference type="ARBA" id="ARBA00063391"/>
    </source>
</evidence>
<dbReference type="InterPro" id="IPR005117">
    <property type="entry name" value="NiRdtase/SiRdtase_haem-b_fer"/>
</dbReference>
<comment type="cofactor">
    <cofactor evidence="2">
        <name>[4Fe-4S] cluster</name>
        <dbReference type="ChEBI" id="CHEBI:49883"/>
    </cofactor>
</comment>
<dbReference type="EC" id="1.8.1.2" evidence="6"/>
<dbReference type="SUPFAM" id="SSF52518">
    <property type="entry name" value="Thiamin diphosphate-binding fold (THDP-binding)"/>
    <property type="match status" value="2"/>
</dbReference>
<dbReference type="SUPFAM" id="SSF55124">
    <property type="entry name" value="Nitrite/Sulfite reductase N-terminal domain-like"/>
    <property type="match status" value="2"/>
</dbReference>
<reference evidence="21" key="1">
    <citation type="journal article" date="2020" name="Stud. Mycol.">
        <title>101 Dothideomycetes genomes: a test case for predicting lifestyles and emergence of pathogens.</title>
        <authorList>
            <person name="Haridas S."/>
            <person name="Albert R."/>
            <person name="Binder M."/>
            <person name="Bloem J."/>
            <person name="Labutti K."/>
            <person name="Salamov A."/>
            <person name="Andreopoulos B."/>
            <person name="Baker S."/>
            <person name="Barry K."/>
            <person name="Bills G."/>
            <person name="Bluhm B."/>
            <person name="Cannon C."/>
            <person name="Castanera R."/>
            <person name="Culley D."/>
            <person name="Daum C."/>
            <person name="Ezra D."/>
            <person name="Gonzalez J."/>
            <person name="Henrissat B."/>
            <person name="Kuo A."/>
            <person name="Liang C."/>
            <person name="Lipzen A."/>
            <person name="Lutzoni F."/>
            <person name="Magnuson J."/>
            <person name="Mondo S."/>
            <person name="Nolan M."/>
            <person name="Ohm R."/>
            <person name="Pangilinan J."/>
            <person name="Park H.-J."/>
            <person name="Ramirez L."/>
            <person name="Alfaro M."/>
            <person name="Sun H."/>
            <person name="Tritt A."/>
            <person name="Yoshinaga Y."/>
            <person name="Zwiers L.-H."/>
            <person name="Turgeon B."/>
            <person name="Goodwin S."/>
            <person name="Spatafora J."/>
            <person name="Crous P."/>
            <person name="Grigoriev I."/>
        </authorList>
    </citation>
    <scope>NUCLEOTIDE SEQUENCE</scope>
    <source>
        <strain evidence="21">CBS 122681</strain>
    </source>
</reference>
<evidence type="ECO:0000256" key="8">
    <source>
        <dbReference type="ARBA" id="ARBA00022490"/>
    </source>
</evidence>
<dbReference type="GO" id="GO:0005737">
    <property type="term" value="C:cytoplasm"/>
    <property type="evidence" value="ECO:0007669"/>
    <property type="project" value="UniProtKB-SubCell"/>
</dbReference>
<dbReference type="InterPro" id="IPR045854">
    <property type="entry name" value="NO2/SO3_Rdtase_4Fe4S_sf"/>
</dbReference>
<comment type="subcellular location">
    <subcellularLocation>
        <location evidence="3">Cytoplasm</location>
    </subcellularLocation>
</comment>